<dbReference type="Gene3D" id="2.30.29.30">
    <property type="entry name" value="Pleckstrin-homology domain (PH domain)/Phosphotyrosine-binding domain (PTB)"/>
    <property type="match status" value="1"/>
</dbReference>
<dbReference type="Proteomes" id="UP000662466">
    <property type="component" value="Unassembled WGS sequence"/>
</dbReference>
<feature type="compositionally biased region" description="Basic and acidic residues" evidence="1">
    <location>
        <begin position="63"/>
        <end position="72"/>
    </location>
</feature>
<dbReference type="PANTHER" id="PTHR10663:SF373">
    <property type="entry name" value="PH AND SEC7 DOMAIN-CONTAINING PROTEIN C11E3.11C"/>
    <property type="match status" value="1"/>
</dbReference>
<feature type="compositionally biased region" description="Low complexity" evidence="1">
    <location>
        <begin position="1352"/>
        <end position="1364"/>
    </location>
</feature>
<feature type="compositionally biased region" description="Low complexity" evidence="1">
    <location>
        <begin position="53"/>
        <end position="62"/>
    </location>
</feature>
<feature type="region of interest" description="Disordered" evidence="1">
    <location>
        <begin position="120"/>
        <end position="140"/>
    </location>
</feature>
<feature type="compositionally biased region" description="Low complexity" evidence="1">
    <location>
        <begin position="162"/>
        <end position="179"/>
    </location>
</feature>
<protein>
    <recommendedName>
        <fullName evidence="2">SEC7 domain-containing protein</fullName>
    </recommendedName>
</protein>
<dbReference type="InterPro" id="IPR011993">
    <property type="entry name" value="PH-like_dom_sf"/>
</dbReference>
<comment type="caution">
    <text evidence="4">The sequence shown here is derived from an EMBL/GenBank/DDBJ whole genome shotgun (WGS) entry which is preliminary data.</text>
</comment>
<feature type="region of interest" description="Disordered" evidence="1">
    <location>
        <begin position="1009"/>
        <end position="1103"/>
    </location>
</feature>
<feature type="region of interest" description="Disordered" evidence="1">
    <location>
        <begin position="728"/>
        <end position="764"/>
    </location>
</feature>
<feature type="compositionally biased region" description="Polar residues" evidence="1">
    <location>
        <begin position="397"/>
        <end position="418"/>
    </location>
</feature>
<gene>
    <name evidence="3" type="ORF">CNMCM5793_007851</name>
    <name evidence="4" type="ORF">CNMCM6106_008819</name>
</gene>
<dbReference type="Gene3D" id="1.10.1000.11">
    <property type="entry name" value="Arf Nucleotide-binding Site Opener,domain 2"/>
    <property type="match status" value="1"/>
</dbReference>
<evidence type="ECO:0000313" key="3">
    <source>
        <dbReference type="EMBL" id="KAF7118339.1"/>
    </source>
</evidence>
<dbReference type="InterPro" id="IPR035999">
    <property type="entry name" value="Sec7_dom_sf"/>
</dbReference>
<dbReference type="PROSITE" id="PS50190">
    <property type="entry name" value="SEC7"/>
    <property type="match status" value="1"/>
</dbReference>
<dbReference type="Pfam" id="PF01369">
    <property type="entry name" value="Sec7"/>
    <property type="match status" value="1"/>
</dbReference>
<proteinExistence type="predicted"/>
<dbReference type="SMART" id="SM00222">
    <property type="entry name" value="Sec7"/>
    <property type="match status" value="1"/>
</dbReference>
<dbReference type="OrthoDB" id="2157641at2759"/>
<dbReference type="InterPro" id="IPR041681">
    <property type="entry name" value="PH_9"/>
</dbReference>
<dbReference type="GO" id="GO:0005085">
    <property type="term" value="F:guanyl-nucleotide exchange factor activity"/>
    <property type="evidence" value="ECO:0007669"/>
    <property type="project" value="InterPro"/>
</dbReference>
<feature type="domain" description="SEC7" evidence="2">
    <location>
        <begin position="717"/>
        <end position="913"/>
    </location>
</feature>
<accession>A0A8H6PVS9</accession>
<evidence type="ECO:0000313" key="4">
    <source>
        <dbReference type="EMBL" id="KAF7161666.1"/>
    </source>
</evidence>
<feature type="compositionally biased region" description="Polar residues" evidence="1">
    <location>
        <begin position="300"/>
        <end position="320"/>
    </location>
</feature>
<name>A0A8H6PVS9_9EURO</name>
<dbReference type="EMBL" id="JACBAF010002242">
    <property type="protein sequence ID" value="KAF7161666.1"/>
    <property type="molecule type" value="Genomic_DNA"/>
</dbReference>
<dbReference type="Proteomes" id="UP000630445">
    <property type="component" value="Unassembled WGS sequence"/>
</dbReference>
<dbReference type="GO" id="GO:0032012">
    <property type="term" value="P:regulation of ARF protein signal transduction"/>
    <property type="evidence" value="ECO:0007669"/>
    <property type="project" value="InterPro"/>
</dbReference>
<dbReference type="SUPFAM" id="SSF48425">
    <property type="entry name" value="Sec7 domain"/>
    <property type="match status" value="1"/>
</dbReference>
<feature type="region of interest" description="Disordered" evidence="1">
    <location>
        <begin position="672"/>
        <end position="699"/>
    </location>
</feature>
<feature type="compositionally biased region" description="Polar residues" evidence="1">
    <location>
        <begin position="1081"/>
        <end position="1092"/>
    </location>
</feature>
<feature type="region of interest" description="Disordered" evidence="1">
    <location>
        <begin position="300"/>
        <end position="484"/>
    </location>
</feature>
<dbReference type="PANTHER" id="PTHR10663">
    <property type="entry name" value="GUANYL-NUCLEOTIDE EXCHANGE FACTOR"/>
    <property type="match status" value="1"/>
</dbReference>
<evidence type="ECO:0000259" key="2">
    <source>
        <dbReference type="PROSITE" id="PS50190"/>
    </source>
</evidence>
<organism evidence="4 6">
    <name type="scientific">Aspergillus hiratsukae</name>
    <dbReference type="NCBI Taxonomy" id="1194566"/>
    <lineage>
        <taxon>Eukaryota</taxon>
        <taxon>Fungi</taxon>
        <taxon>Dikarya</taxon>
        <taxon>Ascomycota</taxon>
        <taxon>Pezizomycotina</taxon>
        <taxon>Eurotiomycetes</taxon>
        <taxon>Eurotiomycetidae</taxon>
        <taxon>Eurotiales</taxon>
        <taxon>Aspergillaceae</taxon>
        <taxon>Aspergillus</taxon>
        <taxon>Aspergillus subgen. Fumigati</taxon>
    </lineage>
</organism>
<keyword evidence="5" id="KW-1185">Reference proteome</keyword>
<reference evidence="4" key="1">
    <citation type="submission" date="2020-06" db="EMBL/GenBank/DDBJ databases">
        <title>Draft genome sequences of strains closely related to Aspergillus parafelis and Aspergillus hiratsukae.</title>
        <authorList>
            <person name="Dos Santos R.A.C."/>
            <person name="Rivero-Menendez O."/>
            <person name="Steenwyk J.L."/>
            <person name="Mead M.E."/>
            <person name="Goldman G.H."/>
            <person name="Alastruey-Izquierdo A."/>
            <person name="Rokas A."/>
        </authorList>
    </citation>
    <scope>NUCLEOTIDE SEQUENCE</scope>
    <source>
        <strain evidence="3">CNM-CM5793</strain>
        <strain evidence="4">CNM-CM6106</strain>
    </source>
</reference>
<evidence type="ECO:0000313" key="6">
    <source>
        <dbReference type="Proteomes" id="UP000662466"/>
    </source>
</evidence>
<feature type="compositionally biased region" description="Low complexity" evidence="1">
    <location>
        <begin position="1093"/>
        <end position="1103"/>
    </location>
</feature>
<evidence type="ECO:0000256" key="1">
    <source>
        <dbReference type="SAM" id="MobiDB-lite"/>
    </source>
</evidence>
<feature type="compositionally biased region" description="Basic and acidic residues" evidence="1">
    <location>
        <begin position="235"/>
        <end position="246"/>
    </location>
</feature>
<feature type="compositionally biased region" description="Polar residues" evidence="1">
    <location>
        <begin position="583"/>
        <end position="604"/>
    </location>
</feature>
<dbReference type="EMBL" id="JACBAD010002071">
    <property type="protein sequence ID" value="KAF7118339.1"/>
    <property type="molecule type" value="Genomic_DNA"/>
</dbReference>
<feature type="region of interest" description="Disordered" evidence="1">
    <location>
        <begin position="523"/>
        <end position="635"/>
    </location>
</feature>
<evidence type="ECO:0000313" key="5">
    <source>
        <dbReference type="Proteomes" id="UP000630445"/>
    </source>
</evidence>
<feature type="region of interest" description="Disordered" evidence="1">
    <location>
        <begin position="914"/>
        <end position="954"/>
    </location>
</feature>
<feature type="region of interest" description="Disordered" evidence="1">
    <location>
        <begin position="1"/>
        <end position="76"/>
    </location>
</feature>
<sequence>MTRPVRSGSVRKDAHTNRSPPRTPPSQASNYKPKRGLHPRPSLRETFLDDTNPADNANNSSHDSSEERDPHDLSLSPKHAARTSIVDNMLLSLDQFALSTGGSVLDDYRLFNSVFETDSYGRNSEESAGPRRYRGHTFSSSLSSEADFAYEDSSARYATQPASAARGRRSNSSSQYHSSVGRIGSTRSREGTNSRGQLYDYRSVTGTDQTTRATRKASKASASSNLDFGPPLSRGRADSSGERRSASFDYGTRPAFIAADYDSTFYDSTEAAPTPSVPAGPRKLHSSAQNDYVGVLNHQSSRTPVVSRRNSIKSSRTTLVRKSRPENIGTGSIMRGPDSELANLTDDGLDPPPAISTSLDPPAPSPTISFNKPALLPPPDPTPVKERQGFFRRVFGSSRTPASGPSESIQSDSTLSQENDTKETNAAGGTLKSRRQPLRNSASGANALRESQPHVVNKKSSFFRRRKKSISMTDNVPPPIILPQELGPRPVEIMKPEPSPVSSLRKVMHPYLADGIGAACDKSNSGPNRVAGADHAENMNTGLPSAKNQKENVSTAPANGGQKSKYSLYPPPTAGSGHDISFLMNSSGDEQSPARTTEMDATTSVDRKQETTAVEDGLNSSEGEKVGQVADDTSQIMIPTTTKSAPALSPVVESTSPASVSPLQDSEYQLAQTAAVESDLRTARHGQRSNSGADHQAEPSKLSIPAVKADASPQVSPADSEEYFTAANTPAVPSEDPKTPQIIEDPAECSDDGLSGGPSSSDRDQARRLFDSQDQVVGNEPAAAWLGGPGRASILEAYMELFDWSSMNILAALRSLCTRLVLKGETQQVDRVLDAFSTRWCQCNPRHGFKAADVVHTICYSLLLLNTDLHLADIEQKMTKNQFVRNTMPTIHRVAVDAAPDGFETIRHANRSRLSTQQSGLLPARSPLNPSNNPETSSADTDRPIHTPHKLVNRLSRTDLSVKLAGDPESDVGPLVNAPFNGSMRQWEQQVETVLRDFYSSIQKQRLPLHGAASDGDGPQPQLNNLLGPGATNHSLRRSPSTISKSGSDIFPRGRSADSRYGTARWSSKPRSRARLYPPSTMGSSRTSLDDQSSLWSPSASSTWSKYSLGRLTSASVDSFGSNYPRGDYQQSIGFANALSQAIIREDSAHSITSVEEEGTAHLLEDETLQLAGAPWAKEGNLKHKHHLDSVDKRAKDRNWNDCFAVIQQGWMRLFSFSNAAKTMRQKSKQRPHGGVVVGGGNWTENAQEIWKFLLRQTIASALPPPGYSKSRPHVWALSLPTGAVHLFQAGTPEIVREFVSSANYWSARLSKEPLVGGISNIEYGWSDAVINSALVHADSNRTPPSSGHRPSIQSSIRSSIDQQGVLRPRLPADRVHISDWAPPQQSMAASALPEEDQLKALQTYVKNVEDDLSRHNELRPAMMLAFSPRHPNASKAMANWERKSSYLLREIVKFRTYIDSLQAAIDAKNKIYAAREDDAPGDQEISH</sequence>
<feature type="compositionally biased region" description="Polar residues" evidence="1">
    <location>
        <begin position="538"/>
        <end position="565"/>
    </location>
</feature>
<dbReference type="InterPro" id="IPR023394">
    <property type="entry name" value="Sec7_C_sf"/>
</dbReference>
<dbReference type="InterPro" id="IPR000904">
    <property type="entry name" value="Sec7_dom"/>
</dbReference>
<feature type="compositionally biased region" description="Polar residues" evidence="1">
    <location>
        <begin position="928"/>
        <end position="939"/>
    </location>
</feature>
<feature type="region of interest" description="Disordered" evidence="1">
    <location>
        <begin position="159"/>
        <end position="247"/>
    </location>
</feature>
<feature type="compositionally biased region" description="Polar residues" evidence="1">
    <location>
        <begin position="1032"/>
        <end position="1047"/>
    </location>
</feature>
<dbReference type="SUPFAM" id="SSF50729">
    <property type="entry name" value="PH domain-like"/>
    <property type="match status" value="1"/>
</dbReference>
<feature type="compositionally biased region" description="Polar residues" evidence="1">
    <location>
        <begin position="17"/>
        <end position="30"/>
    </location>
</feature>
<dbReference type="Pfam" id="PF15410">
    <property type="entry name" value="PH_9"/>
    <property type="match status" value="1"/>
</dbReference>
<feature type="region of interest" description="Disordered" evidence="1">
    <location>
        <begin position="1338"/>
        <end position="1364"/>
    </location>
</feature>